<keyword evidence="2" id="KW-1185">Reference proteome</keyword>
<organism evidence="1 2">
    <name type="scientific">Mucilaginibacter gynuensis</name>
    <dbReference type="NCBI Taxonomy" id="1302236"/>
    <lineage>
        <taxon>Bacteria</taxon>
        <taxon>Pseudomonadati</taxon>
        <taxon>Bacteroidota</taxon>
        <taxon>Sphingobacteriia</taxon>
        <taxon>Sphingobacteriales</taxon>
        <taxon>Sphingobacteriaceae</taxon>
        <taxon>Mucilaginibacter</taxon>
    </lineage>
</organism>
<comment type="caution">
    <text evidence="1">The sequence shown here is derived from an EMBL/GenBank/DDBJ whole genome shotgun (WGS) entry which is preliminary data.</text>
</comment>
<dbReference type="PIRSF" id="PIRSF008546">
    <property type="entry name" value="UCP008546"/>
    <property type="match status" value="1"/>
</dbReference>
<protein>
    <submittedName>
        <fullName evidence="1">DUF1810 domain-containing protein</fullName>
    </submittedName>
</protein>
<accession>A0ABP8GLZ3</accession>
<evidence type="ECO:0000313" key="1">
    <source>
        <dbReference type="EMBL" id="GAA4326767.1"/>
    </source>
</evidence>
<dbReference type="InterPro" id="IPR036287">
    <property type="entry name" value="Rv1873-like_sf"/>
</dbReference>
<dbReference type="SUPFAM" id="SSF140736">
    <property type="entry name" value="Rv1873-like"/>
    <property type="match status" value="1"/>
</dbReference>
<dbReference type="EMBL" id="BAABFT010000007">
    <property type="protein sequence ID" value="GAA4326767.1"/>
    <property type="molecule type" value="Genomic_DNA"/>
</dbReference>
<dbReference type="Pfam" id="PF08837">
    <property type="entry name" value="DUF1810"/>
    <property type="match status" value="1"/>
</dbReference>
<dbReference type="Proteomes" id="UP001500582">
    <property type="component" value="Unassembled WGS sequence"/>
</dbReference>
<evidence type="ECO:0000313" key="2">
    <source>
        <dbReference type="Proteomes" id="UP001500582"/>
    </source>
</evidence>
<dbReference type="Gene3D" id="1.25.40.380">
    <property type="entry name" value="Protein of unknown function DUF1810"/>
    <property type="match status" value="1"/>
</dbReference>
<proteinExistence type="predicted"/>
<name>A0ABP8GLZ3_9SPHI</name>
<sequence>MNNYPDLDRFLNAQYRDYATAFTEIKSGHKKGHWMWYIFPQVDGLGFSNMAKYYAIKGLPEAKAFLAHPILGPRLVAISKALLTRKGDNVREIMGAPDDLKLRSSMTLFAFVPGADLVFKAVLEKYYLGEKDQATVQFI</sequence>
<dbReference type="InterPro" id="IPR014937">
    <property type="entry name" value="DUF1810"/>
</dbReference>
<reference evidence="2" key="1">
    <citation type="journal article" date="2019" name="Int. J. Syst. Evol. Microbiol.">
        <title>The Global Catalogue of Microorganisms (GCM) 10K type strain sequencing project: providing services to taxonomists for standard genome sequencing and annotation.</title>
        <authorList>
            <consortium name="The Broad Institute Genomics Platform"/>
            <consortium name="The Broad Institute Genome Sequencing Center for Infectious Disease"/>
            <person name="Wu L."/>
            <person name="Ma J."/>
        </authorList>
    </citation>
    <scope>NUCLEOTIDE SEQUENCE [LARGE SCALE GENOMIC DNA]</scope>
    <source>
        <strain evidence="2">JCM 17705</strain>
    </source>
</reference>
<gene>
    <name evidence="1" type="ORF">GCM10023149_29790</name>
</gene>
<dbReference type="RefSeq" id="WP_345211909.1">
    <property type="nucleotide sequence ID" value="NZ_BAABFT010000007.1"/>
</dbReference>